<proteinExistence type="predicted"/>
<keyword evidence="2" id="KW-1185">Reference proteome</keyword>
<dbReference type="InterPro" id="IPR032675">
    <property type="entry name" value="LRR_dom_sf"/>
</dbReference>
<evidence type="ECO:0000313" key="2">
    <source>
        <dbReference type="Proteomes" id="UP000054279"/>
    </source>
</evidence>
<dbReference type="OrthoDB" id="3264508at2759"/>
<evidence type="ECO:0000313" key="1">
    <source>
        <dbReference type="EMBL" id="KIJ23729.1"/>
    </source>
</evidence>
<dbReference type="EMBL" id="KN837599">
    <property type="protein sequence ID" value="KIJ23729.1"/>
    <property type="molecule type" value="Genomic_DNA"/>
</dbReference>
<dbReference type="Gene3D" id="3.80.10.10">
    <property type="entry name" value="Ribonuclease Inhibitor"/>
    <property type="match status" value="1"/>
</dbReference>
<dbReference type="HOGENOM" id="CLU_614003_0_0_1"/>
<name>A0A0C9TP83_SPHS4</name>
<organism evidence="1 2">
    <name type="scientific">Sphaerobolus stellatus (strain SS14)</name>
    <dbReference type="NCBI Taxonomy" id="990650"/>
    <lineage>
        <taxon>Eukaryota</taxon>
        <taxon>Fungi</taxon>
        <taxon>Dikarya</taxon>
        <taxon>Basidiomycota</taxon>
        <taxon>Agaricomycotina</taxon>
        <taxon>Agaricomycetes</taxon>
        <taxon>Phallomycetidae</taxon>
        <taxon>Geastrales</taxon>
        <taxon>Sphaerobolaceae</taxon>
        <taxon>Sphaerobolus</taxon>
    </lineage>
</organism>
<gene>
    <name evidence="1" type="ORF">M422DRAFT_275627</name>
</gene>
<dbReference type="Proteomes" id="UP000054279">
    <property type="component" value="Unassembled WGS sequence"/>
</dbReference>
<accession>A0A0C9TP83</accession>
<dbReference type="AlphaFoldDB" id="A0A0C9TP83"/>
<sequence length="465" mass="51981">MKLPYELLSGIIAFIDGDIPALYSCTLSCRALHDAAIPLLYKRIHVSPPKMGLAWQVLEDTPGRKPFATARLPTHTSYVEEFTLDGYITKVRPSRQIPIPVVDKIPDALTKWPNLCKVTITPKSVTGSSVRNIIASLKNCKSLKSITVNGFAMTEECVSDLVALEGLETLVLHQSTGAFFLRICDWVEKIKNTLVTLNLMGDCGSLTPGILRKLTPHLMHVHSLAIGLSYSLTNRDVFNCLGQLPELQSLRIQYYYQQSALPDTPGLSSLRHLIVLHPVLTYKEDAEALSSWIRRLTYSSPLESLETIVPNYHGPNLCFDGLVTHLAHRHRTTLTSLWMPAVHLRSQALESLLKNCSRMRHITLNISFNTLRSFPNMSNESKYLKSVGFQVCDHPHLIVDQMAAKKLFDRIPQLRKITVNWVTWKGEWVLGGCEGSASPEFIISLVQHAGVHSPSRSTLSKEKAC</sequence>
<reference evidence="1 2" key="1">
    <citation type="submission" date="2014-06" db="EMBL/GenBank/DDBJ databases">
        <title>Evolutionary Origins and Diversification of the Mycorrhizal Mutualists.</title>
        <authorList>
            <consortium name="DOE Joint Genome Institute"/>
            <consortium name="Mycorrhizal Genomics Consortium"/>
            <person name="Kohler A."/>
            <person name="Kuo A."/>
            <person name="Nagy L.G."/>
            <person name="Floudas D."/>
            <person name="Copeland A."/>
            <person name="Barry K.W."/>
            <person name="Cichocki N."/>
            <person name="Veneault-Fourrey C."/>
            <person name="LaButti K."/>
            <person name="Lindquist E.A."/>
            <person name="Lipzen A."/>
            <person name="Lundell T."/>
            <person name="Morin E."/>
            <person name="Murat C."/>
            <person name="Riley R."/>
            <person name="Ohm R."/>
            <person name="Sun H."/>
            <person name="Tunlid A."/>
            <person name="Henrissat B."/>
            <person name="Grigoriev I.V."/>
            <person name="Hibbett D.S."/>
            <person name="Martin F."/>
        </authorList>
    </citation>
    <scope>NUCLEOTIDE SEQUENCE [LARGE SCALE GENOMIC DNA]</scope>
    <source>
        <strain evidence="1 2">SS14</strain>
    </source>
</reference>
<dbReference type="SUPFAM" id="SSF52047">
    <property type="entry name" value="RNI-like"/>
    <property type="match status" value="1"/>
</dbReference>
<protein>
    <recommendedName>
        <fullName evidence="3">F-box domain-containing protein</fullName>
    </recommendedName>
</protein>
<evidence type="ECO:0008006" key="3">
    <source>
        <dbReference type="Google" id="ProtNLM"/>
    </source>
</evidence>